<reference evidence="1 2" key="1">
    <citation type="submission" date="2020-09" db="EMBL/GenBank/DDBJ databases">
        <title>De no assembly of potato wild relative species, Solanum commersonii.</title>
        <authorList>
            <person name="Cho K."/>
        </authorList>
    </citation>
    <scope>NUCLEOTIDE SEQUENCE [LARGE SCALE GENOMIC DNA]</scope>
    <source>
        <strain evidence="1">LZ3.2</strain>
        <tissue evidence="1">Leaf</tissue>
    </source>
</reference>
<dbReference type="Proteomes" id="UP000824120">
    <property type="component" value="Chromosome 4"/>
</dbReference>
<keyword evidence="2" id="KW-1185">Reference proteome</keyword>
<dbReference type="EMBL" id="JACXVP010000004">
    <property type="protein sequence ID" value="KAG5610689.1"/>
    <property type="molecule type" value="Genomic_DNA"/>
</dbReference>
<sequence>MKAILGSQDDWDIVDKGYTKPANEEIFLSNEKEVLLKTTKKYQHALNLIHQCLDDGMFE</sequence>
<protein>
    <submittedName>
        <fullName evidence="1">Uncharacterized protein</fullName>
    </submittedName>
</protein>
<organism evidence="1 2">
    <name type="scientific">Solanum commersonii</name>
    <name type="common">Commerson's wild potato</name>
    <name type="synonym">Commerson's nightshade</name>
    <dbReference type="NCBI Taxonomy" id="4109"/>
    <lineage>
        <taxon>Eukaryota</taxon>
        <taxon>Viridiplantae</taxon>
        <taxon>Streptophyta</taxon>
        <taxon>Embryophyta</taxon>
        <taxon>Tracheophyta</taxon>
        <taxon>Spermatophyta</taxon>
        <taxon>Magnoliopsida</taxon>
        <taxon>eudicotyledons</taxon>
        <taxon>Gunneridae</taxon>
        <taxon>Pentapetalae</taxon>
        <taxon>asterids</taxon>
        <taxon>lamiids</taxon>
        <taxon>Solanales</taxon>
        <taxon>Solanaceae</taxon>
        <taxon>Solanoideae</taxon>
        <taxon>Solaneae</taxon>
        <taxon>Solanum</taxon>
    </lineage>
</organism>
<comment type="caution">
    <text evidence="1">The sequence shown here is derived from an EMBL/GenBank/DDBJ whole genome shotgun (WGS) entry which is preliminary data.</text>
</comment>
<accession>A0A9J5ZCV3</accession>
<evidence type="ECO:0000313" key="2">
    <source>
        <dbReference type="Proteomes" id="UP000824120"/>
    </source>
</evidence>
<gene>
    <name evidence="1" type="ORF">H5410_021970</name>
</gene>
<dbReference type="OrthoDB" id="1305361at2759"/>
<dbReference type="AlphaFoldDB" id="A0A9J5ZCV3"/>
<name>A0A9J5ZCV3_SOLCO</name>
<proteinExistence type="predicted"/>
<evidence type="ECO:0000313" key="1">
    <source>
        <dbReference type="EMBL" id="KAG5610689.1"/>
    </source>
</evidence>